<evidence type="ECO:0000313" key="4">
    <source>
        <dbReference type="Proteomes" id="UP000271590"/>
    </source>
</evidence>
<dbReference type="Pfam" id="PF03401">
    <property type="entry name" value="TctC"/>
    <property type="match status" value="1"/>
</dbReference>
<dbReference type="CDD" id="cd13578">
    <property type="entry name" value="PBP2_Bug27"/>
    <property type="match status" value="1"/>
</dbReference>
<reference evidence="3 4" key="1">
    <citation type="submission" date="2018-11" db="EMBL/GenBank/DDBJ databases">
        <title>The genome of Variovorax sp T529.</title>
        <authorList>
            <person name="Gao J."/>
        </authorList>
    </citation>
    <scope>NUCLEOTIDE SEQUENCE [LARGE SCALE GENOMIC DNA]</scope>
    <source>
        <strain evidence="3 4">T529</strain>
    </source>
</reference>
<protein>
    <submittedName>
        <fullName evidence="3">Tripartite tricarboxylate transporter substrate binding protein</fullName>
    </submittedName>
</protein>
<dbReference type="InterPro" id="IPR042100">
    <property type="entry name" value="Bug_dom1"/>
</dbReference>
<accession>A0A3P3EKP9</accession>
<evidence type="ECO:0000256" key="1">
    <source>
        <dbReference type="ARBA" id="ARBA00006987"/>
    </source>
</evidence>
<dbReference type="EMBL" id="RQXU01000010">
    <property type="protein sequence ID" value="RRH86974.1"/>
    <property type="molecule type" value="Genomic_DNA"/>
</dbReference>
<comment type="caution">
    <text evidence="3">The sequence shown here is derived from an EMBL/GenBank/DDBJ whole genome shotgun (WGS) entry which is preliminary data.</text>
</comment>
<dbReference type="SUPFAM" id="SSF53850">
    <property type="entry name" value="Periplasmic binding protein-like II"/>
    <property type="match status" value="1"/>
</dbReference>
<dbReference type="Proteomes" id="UP000271590">
    <property type="component" value="Unassembled WGS sequence"/>
</dbReference>
<name>A0A3P3EKP9_9BURK</name>
<dbReference type="Gene3D" id="3.40.190.150">
    <property type="entry name" value="Bordetella uptake gene, domain 1"/>
    <property type="match status" value="1"/>
</dbReference>
<dbReference type="InterPro" id="IPR005064">
    <property type="entry name" value="BUG"/>
</dbReference>
<organism evidence="3 4">
    <name type="scientific">Variovorax beijingensis</name>
    <dbReference type="NCBI Taxonomy" id="2496117"/>
    <lineage>
        <taxon>Bacteria</taxon>
        <taxon>Pseudomonadati</taxon>
        <taxon>Pseudomonadota</taxon>
        <taxon>Betaproteobacteria</taxon>
        <taxon>Burkholderiales</taxon>
        <taxon>Comamonadaceae</taxon>
        <taxon>Variovorax</taxon>
    </lineage>
</organism>
<sequence length="323" mass="33571">MKLLRHLASTLLLVCLPLAAAAQAGDFPNKAIRIVVPFPPGGATDAAARLVAVKMGEHWGQPVVVDNRAGAGGNVGSDLVAKASADGYTLVMGVTGSHAINTSLYSKMPYDPVADFVAISQVAVVPNVLVVHPSVPAKNLAELVALAKKEPGKLNYASLGNGTAAHLGMEMLKSEAGVDIAHVPYKGSAPAVSDLLAGQVQMMVDGLPSALPHVKAGKLRAIALTSLRRAPSLPDLPTIAETYPGFYADAWSGLFAPKGTPQPVVDKLSAEVQRILKLPDVREKLTALGAEPVGSTQAEFAAHVKREIDKWAKVVKTSGAKVD</sequence>
<dbReference type="PIRSF" id="PIRSF017082">
    <property type="entry name" value="YflP"/>
    <property type="match status" value="1"/>
</dbReference>
<proteinExistence type="inferred from homology"/>
<gene>
    <name evidence="3" type="ORF">EH244_18190</name>
</gene>
<dbReference type="RefSeq" id="WP_124959772.1">
    <property type="nucleotide sequence ID" value="NZ_RQXU01000010.1"/>
</dbReference>
<dbReference type="PANTHER" id="PTHR42928:SF5">
    <property type="entry name" value="BLR1237 PROTEIN"/>
    <property type="match status" value="1"/>
</dbReference>
<feature type="chain" id="PRO_5017987856" evidence="2">
    <location>
        <begin position="25"/>
        <end position="323"/>
    </location>
</feature>
<dbReference type="Gene3D" id="3.40.190.10">
    <property type="entry name" value="Periplasmic binding protein-like II"/>
    <property type="match status" value="1"/>
</dbReference>
<evidence type="ECO:0000313" key="3">
    <source>
        <dbReference type="EMBL" id="RRH86974.1"/>
    </source>
</evidence>
<dbReference type="AlphaFoldDB" id="A0A3P3EKP9"/>
<keyword evidence="2" id="KW-0732">Signal</keyword>
<feature type="signal peptide" evidence="2">
    <location>
        <begin position="1"/>
        <end position="24"/>
    </location>
</feature>
<dbReference type="PANTHER" id="PTHR42928">
    <property type="entry name" value="TRICARBOXYLATE-BINDING PROTEIN"/>
    <property type="match status" value="1"/>
</dbReference>
<evidence type="ECO:0000256" key="2">
    <source>
        <dbReference type="SAM" id="SignalP"/>
    </source>
</evidence>
<comment type="similarity">
    <text evidence="1">Belongs to the UPF0065 (bug) family.</text>
</comment>